<dbReference type="EMBL" id="QRYW01000019">
    <property type="protein sequence ID" value="RGV26331.1"/>
    <property type="molecule type" value="Genomic_DNA"/>
</dbReference>
<name>A0A412WGI4_9BACT</name>
<evidence type="ECO:0000313" key="2">
    <source>
        <dbReference type="Proteomes" id="UP000283426"/>
    </source>
</evidence>
<dbReference type="AlphaFoldDB" id="A0A412WGI4"/>
<comment type="caution">
    <text evidence="1">The sequence shown here is derived from an EMBL/GenBank/DDBJ whole genome shotgun (WGS) entry which is preliminary data.</text>
</comment>
<dbReference type="RefSeq" id="WP_013610566.1">
    <property type="nucleotide sequence ID" value="NZ_JADNHN010000001.1"/>
</dbReference>
<gene>
    <name evidence="1" type="ORF">DWW24_10115</name>
</gene>
<protein>
    <recommendedName>
        <fullName evidence="3">Transposase</fullName>
    </recommendedName>
</protein>
<sequence length="121" mass="14400">MNSSEIFTLALGLAEPWYVSKVELIEGEQSKKELHLWLSFTRGYRFTFGTKEYTTYDTIDKTWRHLNFFEHLCYIHANVPRVQTEENKTIMVEVPWARKNSGFTLLFEAYSMRSYRTRNAS</sequence>
<proteinExistence type="predicted"/>
<evidence type="ECO:0000313" key="1">
    <source>
        <dbReference type="EMBL" id="RGV26331.1"/>
    </source>
</evidence>
<dbReference type="Proteomes" id="UP000283426">
    <property type="component" value="Unassembled WGS sequence"/>
</dbReference>
<accession>A0A412WGI4</accession>
<evidence type="ECO:0008006" key="3">
    <source>
        <dbReference type="Google" id="ProtNLM"/>
    </source>
</evidence>
<organism evidence="1 2">
    <name type="scientific">Odoribacter splanchnicus</name>
    <dbReference type="NCBI Taxonomy" id="28118"/>
    <lineage>
        <taxon>Bacteria</taxon>
        <taxon>Pseudomonadati</taxon>
        <taxon>Bacteroidota</taxon>
        <taxon>Bacteroidia</taxon>
        <taxon>Bacteroidales</taxon>
        <taxon>Odoribacteraceae</taxon>
        <taxon>Odoribacter</taxon>
    </lineage>
</organism>
<reference evidence="1 2" key="1">
    <citation type="submission" date="2018-08" db="EMBL/GenBank/DDBJ databases">
        <title>A genome reference for cultivated species of the human gut microbiota.</title>
        <authorList>
            <person name="Zou Y."/>
            <person name="Xue W."/>
            <person name="Luo G."/>
        </authorList>
    </citation>
    <scope>NUCLEOTIDE SEQUENCE [LARGE SCALE GENOMIC DNA]</scope>
    <source>
        <strain evidence="1 2">AF14-6AC</strain>
    </source>
</reference>